<evidence type="ECO:0000259" key="2">
    <source>
        <dbReference type="PROSITE" id="PS50948"/>
    </source>
</evidence>
<dbReference type="OrthoDB" id="3648169at2759"/>
<sequence>MPPGSNGGMNDTGNYFIFCGISYSGEDIETLSSIASAEACIDRCSADNGCVAVAYDPSRASCLKKRSVTRNSDTPAPGLLFIFSLPYFTEMEHEGPPTTMPTPSPSSMPPTLDTSAQPTDPSSLPPPIYGSPTSSTAAPTGNFSIILPPLPDEPTLPWPTGPVSSPSLTSQTSSPSVYLRTTITGGLPATTVVGGSTRTYSTAGVLTTSISGGYTTTYTTGGVTQVLTEYSAPTATASSVADVVIGPCPAYNGRQYTDPVTGLTSLVSCATTYQGTEITTFYRSRLARLAKRATVEECAARCTIESNCVAYTSYASGQCTLFSEVTGQVASSEAAYSAAHIQPRVVDPGITSNPAASTSFEPLLPQLTVTATDISTLPGSTREVTITQDASSSTFTTTLVSVLPGSTIVSTDVITTTLAGSTVISTTDITTTLPASTSISTQVVATTAPASLIVSTYVSVPPAITVVSTMSAIMTTYVETITTQLPGSLIVSTEPATTVVSTVISTIPESTLTTTYSTTVAGSTILITTSLPGETTTAVFTTREVSTEVVISVITQEATTTVTYTPEASISLIETTLVSTFTTIIFETETATETATDTATETATDTATDTATATATQTATDTATQTIVATVTPSAYGLDAVPTCVSTGREYTAYDGSKFVMLCGLVTVGSVLDTVRTTSFSACVEICNQYGTSCAAGGWDSTNSLCRLYSFIYLDFAHAVSGLDEVFTDSAVRLSGPQGSASRSQVVINGGFDDELSRWTIDAPGRGSAEVVDGQAQIKVDNYRDAGPVVFSQAVSAAEGSAFLLELRVGASGFSPSSLTGLQGVEISITTADGSFLGYHELQLGEETALHYAAGTFPREVTELRLRASCFNCGPEVSILLDDIALYVYTPGRGGFGVTATLIPAASTITESLVIVETESIPVPTVIYSDVTTVVTATPTPSNYGFNGYNTVSSCSPEVNGQTYVAADESRFVMLCGHYIEGESLSSTPASSYSNCVERCNAELGCAGVAWDSVARMCQLYQTLVDAYAPGRGPRKNLQPSTLTDAAVRLTGPGGPSLREPLISNGGFDNGLESWSFSPQLGASVTVVEGVATLTYSADVNTITMVQQIQGSVGDGFVLSLSLGARGDFSNTVGLLPIAKIWAYLDDRLVGIFNTIQGDSATLVYAGGRLQTSARLLTVVAQIATGSGLSAILDDVALYTWKTDNSQNTLCTNDGQQYTSTIDGSQFIMLCNTGLRSGNVYRTVPAASYSQCVELCAQQGTICAGAQWRIDTQICTLYDRSGLQETGSPDVDYLNSAIRLTGPPSLGVPYTNKLKNGDFEGRVYTPEWSLESNGVGQLDVSANSRALVFSTGVGSGSRTINQDITGGTVGDVYLLTFKVSIPVDISYGSIELTAFLDSQPIGDINYVNSDITGSLRTTTVYASGTLMRTPSLFRLSVEFTTAEEAWISLDDIEYFTYARQDARAQTTIVYGTAYDFDSYAMATYEVPQVIAGQSFGIELRGLFLTIPDDRTSCTVTVYSDKTGVSARTILFTGRWNVHTVPTTPQRFDNYGLISGTTTAFDIEFMCDGTTGSTLSIASINFYVNTPLQNSRPSPVVQDASTTVPSSVPAGSEYRLTATVIPINLPADGYCNMYLAYDVTNPKGTVQTSMGSDGYLFQLEGTATSALSILTATYACYGSISYIPTTLQFTATAEFSLSPEAGSCEAYIGPTATYNGVSFDIRCGRCFGSLSAVESLRPTTFEACLQRCATTTGCVGIQLYDYEGLNENEPYCYVISQTYTYGQDGTYSNEYCHSAVII</sequence>
<feature type="compositionally biased region" description="Low complexity" evidence="1">
    <location>
        <begin position="164"/>
        <end position="173"/>
    </location>
</feature>
<dbReference type="RefSeq" id="XP_047768903.1">
    <property type="nucleotide sequence ID" value="XM_047912714.1"/>
</dbReference>
<proteinExistence type="predicted"/>
<feature type="compositionally biased region" description="Pro residues" evidence="1">
    <location>
        <begin position="151"/>
        <end position="160"/>
    </location>
</feature>
<dbReference type="Pfam" id="PF00024">
    <property type="entry name" value="PAN_1"/>
    <property type="match status" value="1"/>
</dbReference>
<dbReference type="KEGG" id="ffu:CLAFUR5_13566"/>
<feature type="compositionally biased region" description="Polar residues" evidence="1">
    <location>
        <begin position="112"/>
        <end position="122"/>
    </location>
</feature>
<feature type="domain" description="Apple" evidence="2">
    <location>
        <begin position="1211"/>
        <end position="1298"/>
    </location>
</feature>
<dbReference type="InterPro" id="IPR003609">
    <property type="entry name" value="Pan_app"/>
</dbReference>
<protein>
    <recommendedName>
        <fullName evidence="2">Apple domain-containing protein</fullName>
    </recommendedName>
</protein>
<reference evidence="3" key="2">
    <citation type="journal article" date="2022" name="Microb. Genom.">
        <title>A chromosome-scale genome assembly of the tomato pathogen Cladosporium fulvum reveals a compartmentalized genome architecture and the presence of a dispensable chromosome.</title>
        <authorList>
            <person name="Zaccaron A.Z."/>
            <person name="Chen L.H."/>
            <person name="Samaras A."/>
            <person name="Stergiopoulos I."/>
        </authorList>
    </citation>
    <scope>NUCLEOTIDE SEQUENCE</scope>
    <source>
        <strain evidence="3">Race5_Kim</strain>
    </source>
</reference>
<keyword evidence="4" id="KW-1185">Reference proteome</keyword>
<evidence type="ECO:0000313" key="3">
    <source>
        <dbReference type="EMBL" id="UJO24537.1"/>
    </source>
</evidence>
<dbReference type="Pfam" id="PF14295">
    <property type="entry name" value="PAN_4"/>
    <property type="match status" value="4"/>
</dbReference>
<evidence type="ECO:0000313" key="4">
    <source>
        <dbReference type="Proteomes" id="UP000756132"/>
    </source>
</evidence>
<feature type="region of interest" description="Disordered" evidence="1">
    <location>
        <begin position="151"/>
        <end position="173"/>
    </location>
</feature>
<dbReference type="PROSITE" id="PS50948">
    <property type="entry name" value="PAN"/>
    <property type="match status" value="2"/>
</dbReference>
<feature type="region of interest" description="Disordered" evidence="1">
    <location>
        <begin position="92"/>
        <end position="136"/>
    </location>
</feature>
<accession>A0A9Q8UW46</accession>
<gene>
    <name evidence="3" type="ORF">CLAFUR5_13566</name>
</gene>
<dbReference type="EMBL" id="CP090174">
    <property type="protein sequence ID" value="UJO24537.1"/>
    <property type="molecule type" value="Genomic_DNA"/>
</dbReference>
<reference evidence="3" key="1">
    <citation type="submission" date="2021-12" db="EMBL/GenBank/DDBJ databases">
        <authorList>
            <person name="Zaccaron A."/>
            <person name="Stergiopoulos I."/>
        </authorList>
    </citation>
    <scope>NUCLEOTIDE SEQUENCE</scope>
    <source>
        <strain evidence="3">Race5_Kim</strain>
    </source>
</reference>
<dbReference type="Gene3D" id="3.50.4.10">
    <property type="entry name" value="Hepatocyte Growth Factor"/>
    <property type="match status" value="2"/>
</dbReference>
<name>A0A9Q8UW46_PASFU</name>
<dbReference type="Proteomes" id="UP000756132">
    <property type="component" value="Chromosome 12"/>
</dbReference>
<feature type="compositionally biased region" description="Pro residues" evidence="1">
    <location>
        <begin position="98"/>
        <end position="108"/>
    </location>
</feature>
<feature type="domain" description="Apple" evidence="2">
    <location>
        <begin position="269"/>
        <end position="345"/>
    </location>
</feature>
<dbReference type="GeneID" id="71993444"/>
<organism evidence="3 4">
    <name type="scientific">Passalora fulva</name>
    <name type="common">Tomato leaf mold</name>
    <name type="synonym">Cladosporium fulvum</name>
    <dbReference type="NCBI Taxonomy" id="5499"/>
    <lineage>
        <taxon>Eukaryota</taxon>
        <taxon>Fungi</taxon>
        <taxon>Dikarya</taxon>
        <taxon>Ascomycota</taxon>
        <taxon>Pezizomycotina</taxon>
        <taxon>Dothideomycetes</taxon>
        <taxon>Dothideomycetidae</taxon>
        <taxon>Mycosphaerellales</taxon>
        <taxon>Mycosphaerellaceae</taxon>
        <taxon>Fulvia</taxon>
    </lineage>
</organism>
<evidence type="ECO:0000256" key="1">
    <source>
        <dbReference type="SAM" id="MobiDB-lite"/>
    </source>
</evidence>